<gene>
    <name evidence="3" type="ORF">ALP42_101703</name>
</gene>
<proteinExistence type="predicted"/>
<dbReference type="Pfam" id="PF00589">
    <property type="entry name" value="Phage_integrase"/>
    <property type="match status" value="1"/>
</dbReference>
<dbReference type="PROSITE" id="PS51898">
    <property type="entry name" value="TYR_RECOMBINASE"/>
    <property type="match status" value="1"/>
</dbReference>
<dbReference type="InterPro" id="IPR011010">
    <property type="entry name" value="DNA_brk_join_enz"/>
</dbReference>
<organism evidence="3 4">
    <name type="scientific">Pseudomonas savastanoi pv. nerii</name>
    <dbReference type="NCBI Taxonomy" id="360921"/>
    <lineage>
        <taxon>Bacteria</taxon>
        <taxon>Pseudomonadati</taxon>
        <taxon>Pseudomonadota</taxon>
        <taxon>Gammaproteobacteria</taxon>
        <taxon>Pseudomonadales</taxon>
        <taxon>Pseudomonadaceae</taxon>
        <taxon>Pseudomonas</taxon>
    </lineage>
</organism>
<keyword evidence="1" id="KW-0233">DNA recombination</keyword>
<dbReference type="EMBL" id="RBTN01000195">
    <property type="protein sequence ID" value="RMT74541.1"/>
    <property type="molecule type" value="Genomic_DNA"/>
</dbReference>
<accession>A0AB74BGI1</accession>
<dbReference type="InterPro" id="IPR002104">
    <property type="entry name" value="Integrase_catalytic"/>
</dbReference>
<dbReference type="SUPFAM" id="SSF56349">
    <property type="entry name" value="DNA breaking-rejoining enzymes"/>
    <property type="match status" value="1"/>
</dbReference>
<name>A0AB74BGI1_PSESS</name>
<dbReference type="GO" id="GO:0003677">
    <property type="term" value="F:DNA binding"/>
    <property type="evidence" value="ECO:0007669"/>
    <property type="project" value="InterPro"/>
</dbReference>
<dbReference type="GO" id="GO:0015074">
    <property type="term" value="P:DNA integration"/>
    <property type="evidence" value="ECO:0007669"/>
    <property type="project" value="InterPro"/>
</dbReference>
<dbReference type="AlphaFoldDB" id="A0AB74BGI1"/>
<comment type="caution">
    <text evidence="3">The sequence shown here is derived from an EMBL/GenBank/DDBJ whole genome shotgun (WGS) entry which is preliminary data.</text>
</comment>
<evidence type="ECO:0000313" key="3">
    <source>
        <dbReference type="EMBL" id="RMT74541.1"/>
    </source>
</evidence>
<dbReference type="GO" id="GO:0006310">
    <property type="term" value="P:DNA recombination"/>
    <property type="evidence" value="ECO:0007669"/>
    <property type="project" value="UniProtKB-KW"/>
</dbReference>
<feature type="domain" description="Tyr recombinase" evidence="2">
    <location>
        <begin position="1"/>
        <end position="136"/>
    </location>
</feature>
<dbReference type="Gene3D" id="1.10.443.10">
    <property type="entry name" value="Intergrase catalytic core"/>
    <property type="match status" value="1"/>
</dbReference>
<evidence type="ECO:0000313" key="4">
    <source>
        <dbReference type="Proteomes" id="UP000268636"/>
    </source>
</evidence>
<sequence>MALNTCGGMAKAARSAFCRCNPMAAERIHAYLEQDVERDTAPGPLFRSLRGTTTGAGITANGIYTVVEAYAKKAGIVVEHLGVHGLRATAATNALEHDADIAKVQMWLGHANISTTRLYDRRGQRPEDSPTFKVKY</sequence>
<reference evidence="3 4" key="1">
    <citation type="submission" date="2018-08" db="EMBL/GenBank/DDBJ databases">
        <title>Recombination of ecologically and evolutionarily significant loci maintains genetic cohesion in the Pseudomonas syringae species complex.</title>
        <authorList>
            <person name="Dillon M."/>
            <person name="Thakur S."/>
            <person name="Almeida R.N.D."/>
            <person name="Weir B.S."/>
            <person name="Guttman D.S."/>
        </authorList>
    </citation>
    <scope>NUCLEOTIDE SEQUENCE [LARGE SCALE GENOMIC DNA]</scope>
    <source>
        <strain evidence="3 4">ICMP 13786</strain>
    </source>
</reference>
<protein>
    <submittedName>
        <fullName evidence="3">Phage integrase family site specific recombinase</fullName>
    </submittedName>
</protein>
<evidence type="ECO:0000259" key="2">
    <source>
        <dbReference type="PROSITE" id="PS51898"/>
    </source>
</evidence>
<evidence type="ECO:0000256" key="1">
    <source>
        <dbReference type="ARBA" id="ARBA00023172"/>
    </source>
</evidence>
<dbReference type="Proteomes" id="UP000268636">
    <property type="component" value="Unassembled WGS sequence"/>
</dbReference>
<dbReference type="InterPro" id="IPR013762">
    <property type="entry name" value="Integrase-like_cat_sf"/>
</dbReference>